<dbReference type="Proteomes" id="UP000076837">
    <property type="component" value="Unassembled WGS sequence"/>
</dbReference>
<dbReference type="AlphaFoldDB" id="A0A162XA54"/>
<evidence type="ECO:0000313" key="3">
    <source>
        <dbReference type="Proteomes" id="UP000076837"/>
    </source>
</evidence>
<dbReference type="OrthoDB" id="3784214at2759"/>
<sequence length="314" mass="34825">MHQSQMPTTRTADQDPRAGSFRSTQKASSPQAGGVSVVLRYEKHQDIIPVNSVENEENRQQLTGVKHYLHMMSQLGLNAKPSLDHIDYRSLGGAQDATDTVFDETSSHIPPTTQPLPSPPSSLPDYNQSIYFGTTQNPVVFLSILRIAQHNLPSLDLSSALNHLPNMHASDTLPRLHPSAPGNLAPLSFIDALPALPRTDKVKIHVAFLPAFYADARHSIGYFEILLSPRGAKKVGVCLFSPCAEEDLRRYGLVEYLQGRDDDGAEGMRRVGAGLGYWVTKDTVEEYEEWSLAWRIAQRVWEGRLKFARGVLEG</sequence>
<feature type="compositionally biased region" description="Polar residues" evidence="1">
    <location>
        <begin position="21"/>
        <end position="31"/>
    </location>
</feature>
<keyword evidence="3" id="KW-1185">Reference proteome</keyword>
<dbReference type="EMBL" id="JYNV01000291">
    <property type="protein sequence ID" value="KZM19430.1"/>
    <property type="molecule type" value="Genomic_DNA"/>
</dbReference>
<comment type="caution">
    <text evidence="2">The sequence shown here is derived from an EMBL/GenBank/DDBJ whole genome shotgun (WGS) entry which is preliminary data.</text>
</comment>
<feature type="region of interest" description="Disordered" evidence="1">
    <location>
        <begin position="1"/>
        <end position="34"/>
    </location>
</feature>
<feature type="compositionally biased region" description="Polar residues" evidence="1">
    <location>
        <begin position="1"/>
        <end position="11"/>
    </location>
</feature>
<accession>A0A162XA54</accession>
<proteinExistence type="predicted"/>
<protein>
    <submittedName>
        <fullName evidence="2">Uncharacterized protein</fullName>
    </submittedName>
</protein>
<evidence type="ECO:0000256" key="1">
    <source>
        <dbReference type="SAM" id="MobiDB-lite"/>
    </source>
</evidence>
<name>A0A162XA54_DIDRA</name>
<reference evidence="2 3" key="1">
    <citation type="journal article" date="2016" name="Sci. Rep.">
        <title>Draft genome sequencing and secretome analysis of fungal phytopathogen Ascochyta rabiei provides insight into the necrotrophic effector repertoire.</title>
        <authorList>
            <person name="Verma S."/>
            <person name="Gazara R.K."/>
            <person name="Nizam S."/>
            <person name="Parween S."/>
            <person name="Chattopadhyay D."/>
            <person name="Verma P.K."/>
        </authorList>
    </citation>
    <scope>NUCLEOTIDE SEQUENCE [LARGE SCALE GENOMIC DNA]</scope>
    <source>
        <strain evidence="2 3">ArDII</strain>
    </source>
</reference>
<gene>
    <name evidence="2" type="ORF">ST47_g9416</name>
</gene>
<organism evidence="2 3">
    <name type="scientific">Didymella rabiei</name>
    <name type="common">Chickpea ascochyta blight fungus</name>
    <name type="synonym">Mycosphaerella rabiei</name>
    <dbReference type="NCBI Taxonomy" id="5454"/>
    <lineage>
        <taxon>Eukaryota</taxon>
        <taxon>Fungi</taxon>
        <taxon>Dikarya</taxon>
        <taxon>Ascomycota</taxon>
        <taxon>Pezizomycotina</taxon>
        <taxon>Dothideomycetes</taxon>
        <taxon>Pleosporomycetidae</taxon>
        <taxon>Pleosporales</taxon>
        <taxon>Pleosporineae</taxon>
        <taxon>Didymellaceae</taxon>
        <taxon>Ascochyta</taxon>
    </lineage>
</organism>
<evidence type="ECO:0000313" key="2">
    <source>
        <dbReference type="EMBL" id="KZM19430.1"/>
    </source>
</evidence>